<dbReference type="Pfam" id="PF12412">
    <property type="entry name" value="DUF3667"/>
    <property type="match status" value="1"/>
</dbReference>
<keyword evidence="4" id="KW-1185">Reference proteome</keyword>
<keyword evidence="2" id="KW-0472">Membrane</keyword>
<protein>
    <submittedName>
        <fullName evidence="3">DUF3667 domain-containing protein</fullName>
    </submittedName>
</protein>
<evidence type="ECO:0000256" key="2">
    <source>
        <dbReference type="SAM" id="Phobius"/>
    </source>
</evidence>
<feature type="transmembrane region" description="Helical" evidence="2">
    <location>
        <begin position="80"/>
        <end position="102"/>
    </location>
</feature>
<keyword evidence="2" id="KW-0812">Transmembrane</keyword>
<keyword evidence="2" id="KW-1133">Transmembrane helix</keyword>
<evidence type="ECO:0000256" key="1">
    <source>
        <dbReference type="SAM" id="MobiDB-lite"/>
    </source>
</evidence>
<feature type="transmembrane region" description="Helical" evidence="2">
    <location>
        <begin position="169"/>
        <end position="191"/>
    </location>
</feature>
<sequence length="288" mass="32237">MQPENEVHCLNCGTTFRGEFCPACGQRANTRRFTAGYLFSRDFLEETFNFDRGFLRTVKELLTRPGYLVADYLAGKRKRYFNFLGLLLILLAIEALLSSLGYNSVAAVMQESLGASLQNSKNFVPLTVEDVEEVLRNQKLIFLIVVPLTALLHRLILKRLGYNFLEHCVIVTFVLSLNTLTGLANGIIGLFPMDYGLYKNAVQILSLLVLAYDLWLFWQLSSSSTYTRAGRVWRAAMSWLVFTLVLAMSLQFSIGVLSGYNNYESPAEKPAGEVARPDSTGTLAAPMN</sequence>
<feature type="transmembrane region" description="Helical" evidence="2">
    <location>
        <begin position="140"/>
        <end position="157"/>
    </location>
</feature>
<feature type="region of interest" description="Disordered" evidence="1">
    <location>
        <begin position="266"/>
        <end position="288"/>
    </location>
</feature>
<reference evidence="3" key="1">
    <citation type="submission" date="2020-08" db="EMBL/GenBank/DDBJ databases">
        <title>Lewinella bacteria from marine environments.</title>
        <authorList>
            <person name="Zhong Y."/>
        </authorList>
    </citation>
    <scope>NUCLEOTIDE SEQUENCE</scope>
    <source>
        <strain evidence="3">KCTC 42187</strain>
    </source>
</reference>
<name>A0A923PN48_9BACT</name>
<dbReference type="RefSeq" id="WP_187468519.1">
    <property type="nucleotide sequence ID" value="NZ_JACSIT010000153.1"/>
</dbReference>
<evidence type="ECO:0000313" key="3">
    <source>
        <dbReference type="EMBL" id="MBC6996509.1"/>
    </source>
</evidence>
<evidence type="ECO:0000313" key="4">
    <source>
        <dbReference type="Proteomes" id="UP000650081"/>
    </source>
</evidence>
<organism evidence="3 4">
    <name type="scientific">Neolewinella lacunae</name>
    <dbReference type="NCBI Taxonomy" id="1517758"/>
    <lineage>
        <taxon>Bacteria</taxon>
        <taxon>Pseudomonadati</taxon>
        <taxon>Bacteroidota</taxon>
        <taxon>Saprospiria</taxon>
        <taxon>Saprospirales</taxon>
        <taxon>Lewinellaceae</taxon>
        <taxon>Neolewinella</taxon>
    </lineage>
</organism>
<accession>A0A923PN48</accession>
<dbReference type="InterPro" id="IPR022134">
    <property type="entry name" value="DUF3667"/>
</dbReference>
<dbReference type="Proteomes" id="UP000650081">
    <property type="component" value="Unassembled WGS sequence"/>
</dbReference>
<feature type="transmembrane region" description="Helical" evidence="2">
    <location>
        <begin position="239"/>
        <end position="260"/>
    </location>
</feature>
<feature type="transmembrane region" description="Helical" evidence="2">
    <location>
        <begin position="197"/>
        <end position="218"/>
    </location>
</feature>
<comment type="caution">
    <text evidence="3">The sequence shown here is derived from an EMBL/GenBank/DDBJ whole genome shotgun (WGS) entry which is preliminary data.</text>
</comment>
<dbReference type="EMBL" id="JACSIT010000153">
    <property type="protein sequence ID" value="MBC6996509.1"/>
    <property type="molecule type" value="Genomic_DNA"/>
</dbReference>
<proteinExistence type="predicted"/>
<dbReference type="AlphaFoldDB" id="A0A923PN48"/>
<gene>
    <name evidence="3" type="ORF">H9S92_20220</name>
</gene>